<accession>A0ACA9NNJ9</accession>
<reference evidence="1" key="1">
    <citation type="submission" date="2021-06" db="EMBL/GenBank/DDBJ databases">
        <authorList>
            <person name="Kallberg Y."/>
            <person name="Tangrot J."/>
            <person name="Rosling A."/>
        </authorList>
    </citation>
    <scope>NUCLEOTIDE SEQUENCE</scope>
    <source>
        <strain evidence="1">CL356</strain>
    </source>
</reference>
<gene>
    <name evidence="1" type="ORF">ACOLOM_LOCUS8862</name>
</gene>
<comment type="caution">
    <text evidence="1">The sequence shown here is derived from an EMBL/GenBank/DDBJ whole genome shotgun (WGS) entry which is preliminary data.</text>
</comment>
<dbReference type="Proteomes" id="UP000789525">
    <property type="component" value="Unassembled WGS sequence"/>
</dbReference>
<protein>
    <submittedName>
        <fullName evidence="1">12369_t:CDS:1</fullName>
    </submittedName>
</protein>
<evidence type="ECO:0000313" key="2">
    <source>
        <dbReference type="Proteomes" id="UP000789525"/>
    </source>
</evidence>
<name>A0ACA9NNJ9_9GLOM</name>
<proteinExistence type="predicted"/>
<dbReference type="EMBL" id="CAJVPT010024076">
    <property type="protein sequence ID" value="CAG8668588.1"/>
    <property type="molecule type" value="Genomic_DNA"/>
</dbReference>
<sequence>MRFDLSHVCHSWRRYFPLLDHFGKIAIEPPRVLVYSVDSLQPAPENEYTRGICEKTAVTVLPAREHNFYARLRMRGSMRECCRTRRAKEGRWEVEKRAEAKSPENGITPRSRVYSEAASRRIIRASESGIARNLERERGAVMVVVHATPAESAAETSNHVIEWETVEDQLVSTE</sequence>
<keyword evidence="2" id="KW-1185">Reference proteome</keyword>
<organism evidence="1 2">
    <name type="scientific">Acaulospora colombiana</name>
    <dbReference type="NCBI Taxonomy" id="27376"/>
    <lineage>
        <taxon>Eukaryota</taxon>
        <taxon>Fungi</taxon>
        <taxon>Fungi incertae sedis</taxon>
        <taxon>Mucoromycota</taxon>
        <taxon>Glomeromycotina</taxon>
        <taxon>Glomeromycetes</taxon>
        <taxon>Diversisporales</taxon>
        <taxon>Acaulosporaceae</taxon>
        <taxon>Acaulospora</taxon>
    </lineage>
</organism>
<evidence type="ECO:0000313" key="1">
    <source>
        <dbReference type="EMBL" id="CAG8668588.1"/>
    </source>
</evidence>